<protein>
    <submittedName>
        <fullName evidence="11">Acetylornithine deacetylase</fullName>
    </submittedName>
</protein>
<evidence type="ECO:0000256" key="3">
    <source>
        <dbReference type="ARBA" id="ARBA00022490"/>
    </source>
</evidence>
<keyword evidence="6" id="KW-0479">Metal-binding</keyword>
<dbReference type="PROSITE" id="PS00758">
    <property type="entry name" value="ARGE_DAPE_CPG2_1"/>
    <property type="match status" value="1"/>
</dbReference>
<dbReference type="InterPro" id="IPR002933">
    <property type="entry name" value="Peptidase_M20"/>
</dbReference>
<dbReference type="EMBL" id="FZQB01000005">
    <property type="protein sequence ID" value="SNT73792.1"/>
    <property type="molecule type" value="Genomic_DNA"/>
</dbReference>
<dbReference type="GO" id="GO:0046872">
    <property type="term" value="F:metal ion binding"/>
    <property type="evidence" value="ECO:0007669"/>
    <property type="project" value="UniProtKB-KW"/>
</dbReference>
<dbReference type="GO" id="GO:0006526">
    <property type="term" value="P:L-arginine biosynthetic process"/>
    <property type="evidence" value="ECO:0007669"/>
    <property type="project" value="UniProtKB-KW"/>
</dbReference>
<evidence type="ECO:0000256" key="9">
    <source>
        <dbReference type="ARBA" id="ARBA00023285"/>
    </source>
</evidence>
<evidence type="ECO:0000256" key="4">
    <source>
        <dbReference type="ARBA" id="ARBA00022571"/>
    </source>
</evidence>
<organism evidence="11 12">
    <name type="scientific">Paracoccus seriniphilus</name>
    <dbReference type="NCBI Taxonomy" id="184748"/>
    <lineage>
        <taxon>Bacteria</taxon>
        <taxon>Pseudomonadati</taxon>
        <taxon>Pseudomonadota</taxon>
        <taxon>Alphaproteobacteria</taxon>
        <taxon>Rhodobacterales</taxon>
        <taxon>Paracoccaceae</taxon>
        <taxon>Paracoccus</taxon>
    </lineage>
</organism>
<dbReference type="SUPFAM" id="SSF53187">
    <property type="entry name" value="Zn-dependent exopeptidases"/>
    <property type="match status" value="1"/>
</dbReference>
<evidence type="ECO:0000256" key="6">
    <source>
        <dbReference type="ARBA" id="ARBA00022723"/>
    </source>
</evidence>
<dbReference type="PANTHER" id="PTHR43808:SF31">
    <property type="entry name" value="N-ACETYL-L-CITRULLINE DEACETYLASE"/>
    <property type="match status" value="1"/>
</dbReference>
<keyword evidence="12" id="KW-1185">Reference proteome</keyword>
<feature type="domain" description="Peptidase M20 dimerisation" evidence="10">
    <location>
        <begin position="169"/>
        <end position="278"/>
    </location>
</feature>
<evidence type="ECO:0000256" key="8">
    <source>
        <dbReference type="ARBA" id="ARBA00022833"/>
    </source>
</evidence>
<evidence type="ECO:0000256" key="5">
    <source>
        <dbReference type="ARBA" id="ARBA00022605"/>
    </source>
</evidence>
<dbReference type="Pfam" id="PF07687">
    <property type="entry name" value="M20_dimer"/>
    <property type="match status" value="1"/>
</dbReference>
<dbReference type="Gene3D" id="3.40.630.10">
    <property type="entry name" value="Zn peptidases"/>
    <property type="match status" value="1"/>
</dbReference>
<sequence>MMMTEILAELVSVPSLPGTPNDRITDVICGRLDVPGVTLHRLATPEGRWNLLASIGPADLPGLMLSGHSDVVSTEGQEWDSDPFCLTEVEDRLVARGTSDMKGFLAAMLDLVPDLLQMPLKRPVHLAFSCDEEIGCRGVPHLIARLPELIARPAGCVVGEPSDLHPVRAHKGKQSVEIRLEGRPGHSSDPAQGVNAIYPAARLALEVENIAAAFAAMGPFDQGFTTPNSTLQAGVIQGGVAVNIIPEHARMLIEARTIPAQSPADVIARVSAALDHIGASAKAAGRPFRSTIEVLASYPALSPRGNEELAGLLSQITGQPIIQAVSYGTEAGLFAQAGIPSVVCGPGNISRAHRANEFIHPQELSACADMLRKIVSRNCL</sequence>
<dbReference type="GO" id="GO:0008777">
    <property type="term" value="F:acetylornithine deacetylase activity"/>
    <property type="evidence" value="ECO:0007669"/>
    <property type="project" value="TreeGrafter"/>
</dbReference>
<dbReference type="Pfam" id="PF01546">
    <property type="entry name" value="Peptidase_M20"/>
    <property type="match status" value="1"/>
</dbReference>
<dbReference type="AlphaFoldDB" id="A0A239PV33"/>
<evidence type="ECO:0000313" key="12">
    <source>
        <dbReference type="Proteomes" id="UP000198307"/>
    </source>
</evidence>
<evidence type="ECO:0000259" key="10">
    <source>
        <dbReference type="Pfam" id="PF07687"/>
    </source>
</evidence>
<dbReference type="NCBIfam" id="TIGR01892">
    <property type="entry name" value="AcOrn-deacetyl"/>
    <property type="match status" value="1"/>
</dbReference>
<dbReference type="RefSeq" id="WP_089344156.1">
    <property type="nucleotide sequence ID" value="NZ_CP067132.1"/>
</dbReference>
<dbReference type="InterPro" id="IPR001261">
    <property type="entry name" value="ArgE/DapE_CS"/>
</dbReference>
<evidence type="ECO:0000256" key="7">
    <source>
        <dbReference type="ARBA" id="ARBA00022801"/>
    </source>
</evidence>
<dbReference type="CDD" id="cd03894">
    <property type="entry name" value="M20_ArgE"/>
    <property type="match status" value="1"/>
</dbReference>
<dbReference type="OrthoDB" id="9809784at2"/>
<dbReference type="InterPro" id="IPR011650">
    <property type="entry name" value="Peptidase_M20_dimer"/>
</dbReference>
<name>A0A239PV33_9RHOB</name>
<reference evidence="11 12" key="1">
    <citation type="submission" date="2017-07" db="EMBL/GenBank/DDBJ databases">
        <authorList>
            <person name="Sun Z.S."/>
            <person name="Albrecht U."/>
            <person name="Echele G."/>
            <person name="Lee C.C."/>
        </authorList>
    </citation>
    <scope>NUCLEOTIDE SEQUENCE [LARGE SCALE GENOMIC DNA]</scope>
    <source>
        <strain evidence="11 12">DSM 14827</strain>
    </source>
</reference>
<accession>A0A239PV33</accession>
<evidence type="ECO:0000256" key="1">
    <source>
        <dbReference type="ARBA" id="ARBA00001947"/>
    </source>
</evidence>
<dbReference type="NCBIfam" id="NF005710">
    <property type="entry name" value="PRK07522.1"/>
    <property type="match status" value="1"/>
</dbReference>
<dbReference type="Gene3D" id="3.30.70.360">
    <property type="match status" value="1"/>
</dbReference>
<keyword evidence="9" id="KW-0170">Cobalt</keyword>
<keyword evidence="4" id="KW-0055">Arginine biosynthesis</keyword>
<dbReference type="PROSITE" id="PS00759">
    <property type="entry name" value="ARGE_DAPE_CPG2_2"/>
    <property type="match status" value="1"/>
</dbReference>
<keyword evidence="7" id="KW-0378">Hydrolase</keyword>
<dbReference type="InterPro" id="IPR050072">
    <property type="entry name" value="Peptidase_M20A"/>
</dbReference>
<comment type="cofactor">
    <cofactor evidence="1">
        <name>Zn(2+)</name>
        <dbReference type="ChEBI" id="CHEBI:29105"/>
    </cofactor>
</comment>
<proteinExistence type="inferred from homology"/>
<keyword evidence="8" id="KW-0862">Zinc</keyword>
<dbReference type="InterPro" id="IPR010169">
    <property type="entry name" value="AcOrn-deacetyl"/>
</dbReference>
<keyword evidence="3" id="KW-0963">Cytoplasm</keyword>
<comment type="similarity">
    <text evidence="2">Belongs to the peptidase M20A family. ArgE subfamily.</text>
</comment>
<gene>
    <name evidence="11" type="ORF">SAMN05444959_105238</name>
</gene>
<evidence type="ECO:0000256" key="2">
    <source>
        <dbReference type="ARBA" id="ARBA00005691"/>
    </source>
</evidence>
<keyword evidence="5" id="KW-0028">Amino-acid biosynthesis</keyword>
<evidence type="ECO:0000313" key="11">
    <source>
        <dbReference type="EMBL" id="SNT73792.1"/>
    </source>
</evidence>
<dbReference type="Proteomes" id="UP000198307">
    <property type="component" value="Unassembled WGS sequence"/>
</dbReference>
<dbReference type="SUPFAM" id="SSF55031">
    <property type="entry name" value="Bacterial exopeptidase dimerisation domain"/>
    <property type="match status" value="1"/>
</dbReference>
<dbReference type="InterPro" id="IPR036264">
    <property type="entry name" value="Bact_exopeptidase_dim_dom"/>
</dbReference>
<dbReference type="PANTHER" id="PTHR43808">
    <property type="entry name" value="ACETYLORNITHINE DEACETYLASE"/>
    <property type="match status" value="1"/>
</dbReference>